<feature type="chain" id="PRO_5046403084" description="Lipoprotein" evidence="1">
    <location>
        <begin position="24"/>
        <end position="211"/>
    </location>
</feature>
<evidence type="ECO:0000313" key="2">
    <source>
        <dbReference type="EMBL" id="MYN27958.1"/>
    </source>
</evidence>
<evidence type="ECO:0000256" key="1">
    <source>
        <dbReference type="SAM" id="SignalP"/>
    </source>
</evidence>
<dbReference type="PROSITE" id="PS51257">
    <property type="entry name" value="PROKAR_LIPOPROTEIN"/>
    <property type="match status" value="1"/>
</dbReference>
<gene>
    <name evidence="2" type="ORF">GTP69_16235</name>
</gene>
<dbReference type="RefSeq" id="WP_161055829.1">
    <property type="nucleotide sequence ID" value="NZ_WWCT01000012.1"/>
</dbReference>
<proteinExistence type="predicted"/>
<dbReference type="EMBL" id="WWCT01000012">
    <property type="protein sequence ID" value="MYN27958.1"/>
    <property type="molecule type" value="Genomic_DNA"/>
</dbReference>
<name>A0ABW9W2F3_9BURK</name>
<protein>
    <recommendedName>
        <fullName evidence="4">Lipoprotein</fullName>
    </recommendedName>
</protein>
<keyword evidence="3" id="KW-1185">Reference proteome</keyword>
<reference evidence="2 3" key="1">
    <citation type="submission" date="2019-12" db="EMBL/GenBank/DDBJ databases">
        <title>Novel species isolated from a subtropical stream in China.</title>
        <authorList>
            <person name="Lu H."/>
        </authorList>
    </citation>
    <scope>NUCLEOTIDE SEQUENCE [LARGE SCALE GENOMIC DNA]</scope>
    <source>
        <strain evidence="2 3">CY42W</strain>
    </source>
</reference>
<sequence length="211" mass="21147">MNRSLTILAGAAALLLSACGSSNDVPAPDVKVTELAAGAYAVSSGDAANPTAGKYYAAADGSRLLVLNNSGQQASALYRRDGNGSWQMTPTATQNTTLDLLNSSATPSTTVTVSALARSYSVRLSSGAAAAFSVSSSGDIVAGGTGCKLSGKLSAGTLPNTLKASLSTSGCGDLPAQSDGYLVVDGDYAPAVFRLLTYSGSTLVDLWAYAE</sequence>
<organism evidence="2 3">
    <name type="scientific">Duganella levis</name>
    <dbReference type="NCBI Taxonomy" id="2692169"/>
    <lineage>
        <taxon>Bacteria</taxon>
        <taxon>Pseudomonadati</taxon>
        <taxon>Pseudomonadota</taxon>
        <taxon>Betaproteobacteria</taxon>
        <taxon>Burkholderiales</taxon>
        <taxon>Oxalobacteraceae</taxon>
        <taxon>Telluria group</taxon>
        <taxon>Duganella</taxon>
    </lineage>
</organism>
<feature type="signal peptide" evidence="1">
    <location>
        <begin position="1"/>
        <end position="23"/>
    </location>
</feature>
<evidence type="ECO:0008006" key="4">
    <source>
        <dbReference type="Google" id="ProtNLM"/>
    </source>
</evidence>
<evidence type="ECO:0000313" key="3">
    <source>
        <dbReference type="Proteomes" id="UP000642144"/>
    </source>
</evidence>
<dbReference type="Proteomes" id="UP000642144">
    <property type="component" value="Unassembled WGS sequence"/>
</dbReference>
<comment type="caution">
    <text evidence="2">The sequence shown here is derived from an EMBL/GenBank/DDBJ whole genome shotgun (WGS) entry which is preliminary data.</text>
</comment>
<keyword evidence="1" id="KW-0732">Signal</keyword>
<accession>A0ABW9W2F3</accession>